<sequence>MKNKLTIFLIACCTLGLSYSCSKDPIVTTPSPGKPIPIQPNPGGENNGGGTPYKYNIPSDLKPYYADIDFTKTGKELKTQLSNKVTSTHKKTITYKQVWTAVKQSDFVPNANPEQVYLIYGHKEIGLSPEKQAYTREMSKQASGGPSVDTWNREHVFTQHAGGFNTKQPGAGTDAHNIRAADTDWNSARANRKFAEGKGNSTPIGQDSWYPGDLWKGSVARMMMYMYVRYGEQCAPTKIGQGKTTSFDNMIDLFLKWNAQVKVSESEKRRNDYLSNVNNEAGQGNRNPFIDNPYLATHIWGGPKADNHWK</sequence>
<dbReference type="PANTHER" id="PTHR33607:SF2">
    <property type="entry name" value="ENDONUCLEASE-1"/>
    <property type="match status" value="1"/>
</dbReference>
<keyword evidence="7" id="KW-1185">Reference proteome</keyword>
<protein>
    <submittedName>
        <fullName evidence="6">Endonuclease</fullName>
    </submittedName>
</protein>
<proteinExistence type="inferred from homology"/>
<gene>
    <name evidence="6" type="ORF">GJV76_14275</name>
</gene>
<keyword evidence="2" id="KW-0540">Nuclease</keyword>
<evidence type="ECO:0000256" key="5">
    <source>
        <dbReference type="SAM" id="SignalP"/>
    </source>
</evidence>
<feature type="region of interest" description="Disordered" evidence="4">
    <location>
        <begin position="30"/>
        <end position="50"/>
    </location>
</feature>
<accession>A0A6I3LPC3</accession>
<dbReference type="AlphaFoldDB" id="A0A6I3LPC3"/>
<name>A0A6I3LPC3_9FLAO</name>
<dbReference type="PANTHER" id="PTHR33607">
    <property type="entry name" value="ENDONUCLEASE-1"/>
    <property type="match status" value="1"/>
</dbReference>
<dbReference type="GO" id="GO:0004519">
    <property type="term" value="F:endonuclease activity"/>
    <property type="evidence" value="ECO:0007669"/>
    <property type="project" value="UniProtKB-KW"/>
</dbReference>
<evidence type="ECO:0000256" key="1">
    <source>
        <dbReference type="ARBA" id="ARBA00006429"/>
    </source>
</evidence>
<dbReference type="PROSITE" id="PS51257">
    <property type="entry name" value="PROKAR_LIPOPROTEIN"/>
    <property type="match status" value="1"/>
</dbReference>
<comment type="similarity">
    <text evidence="1">Belongs to the EndA/NucM nuclease family.</text>
</comment>
<comment type="caution">
    <text evidence="6">The sequence shown here is derived from an EMBL/GenBank/DDBJ whole genome shotgun (WGS) entry which is preliminary data.</text>
</comment>
<dbReference type="OrthoDB" id="5500612at2"/>
<dbReference type="Proteomes" id="UP000438760">
    <property type="component" value="Unassembled WGS sequence"/>
</dbReference>
<organism evidence="6 7">
    <name type="scientific">Myroides albus</name>
    <dbReference type="NCBI Taxonomy" id="2562892"/>
    <lineage>
        <taxon>Bacteria</taxon>
        <taxon>Pseudomonadati</taxon>
        <taxon>Bacteroidota</taxon>
        <taxon>Flavobacteriia</taxon>
        <taxon>Flavobacteriales</taxon>
        <taxon>Flavobacteriaceae</taxon>
        <taxon>Myroides</taxon>
    </lineage>
</organism>
<dbReference type="GO" id="GO:0016787">
    <property type="term" value="F:hydrolase activity"/>
    <property type="evidence" value="ECO:0007669"/>
    <property type="project" value="UniProtKB-KW"/>
</dbReference>
<evidence type="ECO:0000256" key="4">
    <source>
        <dbReference type="SAM" id="MobiDB-lite"/>
    </source>
</evidence>
<keyword evidence="6" id="KW-0255">Endonuclease</keyword>
<evidence type="ECO:0000313" key="7">
    <source>
        <dbReference type="Proteomes" id="UP000438760"/>
    </source>
</evidence>
<dbReference type="InterPro" id="IPR007346">
    <property type="entry name" value="Endonuclease-I"/>
</dbReference>
<reference evidence="6 7" key="1">
    <citation type="submission" date="2019-11" db="EMBL/GenBank/DDBJ databases">
        <title>Genome of Strain BIT-d1.</title>
        <authorList>
            <person name="Yang Y."/>
        </authorList>
    </citation>
    <scope>NUCLEOTIDE SEQUENCE [LARGE SCALE GENOMIC DNA]</scope>
    <source>
        <strain evidence="6 7">BIT-d1</strain>
    </source>
</reference>
<dbReference type="InterPro" id="IPR044925">
    <property type="entry name" value="His-Me_finger_sf"/>
</dbReference>
<dbReference type="EMBL" id="WMJX01000056">
    <property type="protein sequence ID" value="MTG99276.1"/>
    <property type="molecule type" value="Genomic_DNA"/>
</dbReference>
<feature type="signal peptide" evidence="5">
    <location>
        <begin position="1"/>
        <end position="23"/>
    </location>
</feature>
<keyword evidence="5" id="KW-0732">Signal</keyword>
<evidence type="ECO:0000256" key="3">
    <source>
        <dbReference type="ARBA" id="ARBA00022801"/>
    </source>
</evidence>
<dbReference type="Pfam" id="PF04231">
    <property type="entry name" value="Endonuclease_1"/>
    <property type="match status" value="1"/>
</dbReference>
<evidence type="ECO:0000256" key="2">
    <source>
        <dbReference type="ARBA" id="ARBA00022722"/>
    </source>
</evidence>
<keyword evidence="3" id="KW-0378">Hydrolase</keyword>
<dbReference type="SUPFAM" id="SSF54060">
    <property type="entry name" value="His-Me finger endonucleases"/>
    <property type="match status" value="1"/>
</dbReference>
<feature type="chain" id="PRO_5026088783" evidence="5">
    <location>
        <begin position="24"/>
        <end position="310"/>
    </location>
</feature>
<evidence type="ECO:0000313" key="6">
    <source>
        <dbReference type="EMBL" id="MTG99276.1"/>
    </source>
</evidence>
<dbReference type="RefSeq" id="WP_155093274.1">
    <property type="nucleotide sequence ID" value="NZ_CP102754.1"/>
</dbReference>